<accession>A0A9P6DBD6</accession>
<sequence length="65" mass="7151">MHRRRGVSKPLVTMLQLRTGPPSPPNPTQRNNRGLMATDGATENNTTQYVENTIPFDLGACTLLT</sequence>
<evidence type="ECO:0000256" key="1">
    <source>
        <dbReference type="SAM" id="MobiDB-lite"/>
    </source>
</evidence>
<feature type="region of interest" description="Disordered" evidence="1">
    <location>
        <begin position="1"/>
        <end position="40"/>
    </location>
</feature>
<gene>
    <name evidence="2" type="ORF">BDN71DRAFT_1440357</name>
</gene>
<evidence type="ECO:0000313" key="2">
    <source>
        <dbReference type="EMBL" id="KAF9500346.1"/>
    </source>
</evidence>
<evidence type="ECO:0000313" key="3">
    <source>
        <dbReference type="Proteomes" id="UP000807025"/>
    </source>
</evidence>
<reference evidence="2" key="1">
    <citation type="submission" date="2020-11" db="EMBL/GenBank/DDBJ databases">
        <authorList>
            <consortium name="DOE Joint Genome Institute"/>
            <person name="Ahrendt S."/>
            <person name="Riley R."/>
            <person name="Andreopoulos W."/>
            <person name="Labutti K."/>
            <person name="Pangilinan J."/>
            <person name="Ruiz-Duenas F.J."/>
            <person name="Barrasa J.M."/>
            <person name="Sanchez-Garcia M."/>
            <person name="Camarero S."/>
            <person name="Miyauchi S."/>
            <person name="Serrano A."/>
            <person name="Linde D."/>
            <person name="Babiker R."/>
            <person name="Drula E."/>
            <person name="Ayuso-Fernandez I."/>
            <person name="Pacheco R."/>
            <person name="Padilla G."/>
            <person name="Ferreira P."/>
            <person name="Barriuso J."/>
            <person name="Kellner H."/>
            <person name="Castanera R."/>
            <person name="Alfaro M."/>
            <person name="Ramirez L."/>
            <person name="Pisabarro A.G."/>
            <person name="Kuo A."/>
            <person name="Tritt A."/>
            <person name="Lipzen A."/>
            <person name="He G."/>
            <person name="Yan M."/>
            <person name="Ng V."/>
            <person name="Cullen D."/>
            <person name="Martin F."/>
            <person name="Rosso M.-N."/>
            <person name="Henrissat B."/>
            <person name="Hibbett D."/>
            <person name="Martinez A.T."/>
            <person name="Grigoriev I.V."/>
        </authorList>
    </citation>
    <scope>NUCLEOTIDE SEQUENCE</scope>
    <source>
        <strain evidence="2">ATCC 90797</strain>
    </source>
</reference>
<keyword evidence="3" id="KW-1185">Reference proteome</keyword>
<proteinExistence type="predicted"/>
<protein>
    <submittedName>
        <fullName evidence="2">Uncharacterized protein</fullName>
    </submittedName>
</protein>
<dbReference type="EMBL" id="MU154527">
    <property type="protein sequence ID" value="KAF9500346.1"/>
    <property type="molecule type" value="Genomic_DNA"/>
</dbReference>
<organism evidence="2 3">
    <name type="scientific">Pleurotus eryngii</name>
    <name type="common">Boletus of the steppes</name>
    <dbReference type="NCBI Taxonomy" id="5323"/>
    <lineage>
        <taxon>Eukaryota</taxon>
        <taxon>Fungi</taxon>
        <taxon>Dikarya</taxon>
        <taxon>Basidiomycota</taxon>
        <taxon>Agaricomycotina</taxon>
        <taxon>Agaricomycetes</taxon>
        <taxon>Agaricomycetidae</taxon>
        <taxon>Agaricales</taxon>
        <taxon>Pleurotineae</taxon>
        <taxon>Pleurotaceae</taxon>
        <taxon>Pleurotus</taxon>
    </lineage>
</organism>
<dbReference type="AlphaFoldDB" id="A0A9P6DBD6"/>
<dbReference type="Proteomes" id="UP000807025">
    <property type="component" value="Unassembled WGS sequence"/>
</dbReference>
<comment type="caution">
    <text evidence="2">The sequence shown here is derived from an EMBL/GenBank/DDBJ whole genome shotgun (WGS) entry which is preliminary data.</text>
</comment>
<name>A0A9P6DBD6_PLEER</name>